<evidence type="ECO:0000313" key="4">
    <source>
        <dbReference type="Proteomes" id="UP000321960"/>
    </source>
</evidence>
<proteinExistence type="predicted"/>
<feature type="domain" description="Methyltransferase type 11" evidence="1">
    <location>
        <begin position="213"/>
        <end position="260"/>
    </location>
</feature>
<dbReference type="GO" id="GO:0008757">
    <property type="term" value="F:S-adenosylmethionine-dependent methyltransferase activity"/>
    <property type="evidence" value="ECO:0007669"/>
    <property type="project" value="InterPro"/>
</dbReference>
<dbReference type="Gene3D" id="3.40.50.150">
    <property type="entry name" value="Vaccinia Virus protein VP39"/>
    <property type="match status" value="1"/>
</dbReference>
<accession>A0A512IYB4</accession>
<organism evidence="2 4">
    <name type="scientific">Methylobacterium oxalidis</name>
    <dbReference type="NCBI Taxonomy" id="944322"/>
    <lineage>
        <taxon>Bacteria</taxon>
        <taxon>Pseudomonadati</taxon>
        <taxon>Pseudomonadota</taxon>
        <taxon>Alphaproteobacteria</taxon>
        <taxon>Hyphomicrobiales</taxon>
        <taxon>Methylobacteriaceae</taxon>
        <taxon>Methylobacterium</taxon>
    </lineage>
</organism>
<dbReference type="InterPro" id="IPR029063">
    <property type="entry name" value="SAM-dependent_MTases_sf"/>
</dbReference>
<comment type="caution">
    <text evidence="2">The sequence shown here is derived from an EMBL/GenBank/DDBJ whole genome shotgun (WGS) entry which is preliminary data.</text>
</comment>
<reference evidence="2 4" key="3">
    <citation type="submission" date="2019-07" db="EMBL/GenBank/DDBJ databases">
        <title>Whole genome shotgun sequence of Methylobacterium oxalidis NBRC 107715.</title>
        <authorList>
            <person name="Hosoyama A."/>
            <person name="Uohara A."/>
            <person name="Ohji S."/>
            <person name="Ichikawa N."/>
        </authorList>
    </citation>
    <scope>NUCLEOTIDE SEQUENCE [LARGE SCALE GENOMIC DNA]</scope>
    <source>
        <strain evidence="2 4">NBRC 107715</strain>
    </source>
</reference>
<dbReference type="EMBL" id="BJZU01000007">
    <property type="protein sequence ID" value="GEP02702.1"/>
    <property type="molecule type" value="Genomic_DNA"/>
</dbReference>
<keyword evidence="5" id="KW-1185">Reference proteome</keyword>
<sequence length="368" mass="40666">MSELLGAIDAPQRHADCQSILRVSGWCIREDGVLPTSIVVLVDAVPAAELTNCYRTDVARLYPAIDFAASCGFYGDVVLDEGRAGVLTTLEVVAHFGAEQYSVGTVDVLYQQPYPLRTYPPKPFDLRDVLLPNLNPKAVADALHVHDNGVVPLFRLIEPLDRTHPYSSRMRGLIDRLESGQLALDLGSGMRPAHLCFDNVVRLDAVHFQSVEIVNTRSQLPFKDRTFDLVVSSAVFEHLPDPHGMASEIFRILKPGGEVLVDTAFMQPLHGDPSHYFNMTKYGLRKIFAGFEILSEPLQRHHWPSQGLLMQLQAVRPFVDDANGWAATLDGFVRELGDRSDELDEALGPVGREILAAGVSIHARRPSS</sequence>
<reference evidence="3" key="4">
    <citation type="submission" date="2023-01" db="EMBL/GenBank/DDBJ databases">
        <title>Draft genome sequence of Methylobacterium oxalidis strain NBRC 107715.</title>
        <authorList>
            <person name="Sun Q."/>
            <person name="Mori K."/>
        </authorList>
    </citation>
    <scope>NUCLEOTIDE SEQUENCE</scope>
    <source>
        <strain evidence="3">NBRC 107715</strain>
    </source>
</reference>
<evidence type="ECO:0000313" key="5">
    <source>
        <dbReference type="Proteomes" id="UP001156856"/>
    </source>
</evidence>
<dbReference type="SUPFAM" id="SSF53335">
    <property type="entry name" value="S-adenosyl-L-methionine-dependent methyltransferases"/>
    <property type="match status" value="1"/>
</dbReference>
<dbReference type="RefSeq" id="WP_170267646.1">
    <property type="nucleotide sequence ID" value="NZ_BJZU01000007.1"/>
</dbReference>
<gene>
    <name evidence="3" type="ORF">GCM10007888_52830</name>
    <name evidence="2" type="ORF">MOX02_07400</name>
</gene>
<evidence type="ECO:0000313" key="2">
    <source>
        <dbReference type="EMBL" id="GEP02702.1"/>
    </source>
</evidence>
<protein>
    <recommendedName>
        <fullName evidence="1">Methyltransferase type 11 domain-containing protein</fullName>
    </recommendedName>
</protein>
<name>A0A512IYB4_9HYPH</name>
<dbReference type="EMBL" id="BSPK01000107">
    <property type="protein sequence ID" value="GLS66900.1"/>
    <property type="molecule type" value="Genomic_DNA"/>
</dbReference>
<dbReference type="CDD" id="cd02440">
    <property type="entry name" value="AdoMet_MTases"/>
    <property type="match status" value="1"/>
</dbReference>
<dbReference type="Proteomes" id="UP000321960">
    <property type="component" value="Unassembled WGS sequence"/>
</dbReference>
<dbReference type="InterPro" id="IPR013216">
    <property type="entry name" value="Methyltransf_11"/>
</dbReference>
<dbReference type="AlphaFoldDB" id="A0A512IYB4"/>
<evidence type="ECO:0000313" key="3">
    <source>
        <dbReference type="EMBL" id="GLS66900.1"/>
    </source>
</evidence>
<reference evidence="3" key="1">
    <citation type="journal article" date="2014" name="Int. J. Syst. Evol. Microbiol.">
        <title>Complete genome of a new Firmicutes species belonging to the dominant human colonic microbiota ('Ruminococcus bicirculans') reveals two chromosomes and a selective capacity to utilize plant glucans.</title>
        <authorList>
            <consortium name="NISC Comparative Sequencing Program"/>
            <person name="Wegmann U."/>
            <person name="Louis P."/>
            <person name="Goesmann A."/>
            <person name="Henrissat B."/>
            <person name="Duncan S.H."/>
            <person name="Flint H.J."/>
        </authorList>
    </citation>
    <scope>NUCLEOTIDE SEQUENCE</scope>
    <source>
        <strain evidence="3">NBRC 107715</strain>
    </source>
</reference>
<reference evidence="5" key="2">
    <citation type="journal article" date="2019" name="Int. J. Syst. Evol. Microbiol.">
        <title>The Global Catalogue of Microorganisms (GCM) 10K type strain sequencing project: providing services to taxonomists for standard genome sequencing and annotation.</title>
        <authorList>
            <consortium name="The Broad Institute Genomics Platform"/>
            <consortium name="The Broad Institute Genome Sequencing Center for Infectious Disease"/>
            <person name="Wu L."/>
            <person name="Ma J."/>
        </authorList>
    </citation>
    <scope>NUCLEOTIDE SEQUENCE [LARGE SCALE GENOMIC DNA]</scope>
    <source>
        <strain evidence="5">NBRC 107715</strain>
    </source>
</reference>
<dbReference type="Pfam" id="PF08241">
    <property type="entry name" value="Methyltransf_11"/>
    <property type="match status" value="1"/>
</dbReference>
<dbReference type="Proteomes" id="UP001156856">
    <property type="component" value="Unassembled WGS sequence"/>
</dbReference>
<evidence type="ECO:0000259" key="1">
    <source>
        <dbReference type="Pfam" id="PF08241"/>
    </source>
</evidence>